<dbReference type="GO" id="GO:0051056">
    <property type="term" value="P:regulation of small GTPase mediated signal transduction"/>
    <property type="evidence" value="ECO:0007669"/>
    <property type="project" value="InterPro"/>
</dbReference>
<dbReference type="GO" id="GO:0032007">
    <property type="term" value="P:negative regulation of TOR signaling"/>
    <property type="evidence" value="ECO:0007669"/>
    <property type="project" value="TreeGrafter"/>
</dbReference>
<dbReference type="KEGG" id="yli:2912426"/>
<proteinExistence type="predicted"/>
<dbReference type="VEuPathDB" id="FungiDB:YALI1_E08440g"/>
<gene>
    <name evidence="4" type="ORF">YALI1_E08440g</name>
</gene>
<evidence type="ECO:0000313" key="4">
    <source>
        <dbReference type="EMBL" id="AOW05065.1"/>
    </source>
</evidence>
<dbReference type="InterPro" id="IPR027107">
    <property type="entry name" value="Tuberin/Ral-act_asu"/>
</dbReference>
<dbReference type="Proteomes" id="UP000182444">
    <property type="component" value="Chromosome 1E"/>
</dbReference>
<dbReference type="Pfam" id="PF11864">
    <property type="entry name" value="DUF3384"/>
    <property type="match status" value="1"/>
</dbReference>
<feature type="compositionally biased region" description="Polar residues" evidence="2">
    <location>
        <begin position="429"/>
        <end position="455"/>
    </location>
</feature>
<organism evidence="4 5">
    <name type="scientific">Yarrowia lipolytica</name>
    <name type="common">Candida lipolytica</name>
    <dbReference type="NCBI Taxonomy" id="4952"/>
    <lineage>
        <taxon>Eukaryota</taxon>
        <taxon>Fungi</taxon>
        <taxon>Dikarya</taxon>
        <taxon>Ascomycota</taxon>
        <taxon>Saccharomycotina</taxon>
        <taxon>Dipodascomycetes</taxon>
        <taxon>Dipodascales</taxon>
        <taxon>Dipodascales incertae sedis</taxon>
        <taxon>Yarrowia</taxon>
    </lineage>
</organism>
<feature type="region of interest" description="Disordered" evidence="2">
    <location>
        <begin position="1470"/>
        <end position="1506"/>
    </location>
</feature>
<dbReference type="SUPFAM" id="SSF111347">
    <property type="entry name" value="Rap/Ran-GAP"/>
    <property type="match status" value="1"/>
</dbReference>
<dbReference type="EMBL" id="CP017557">
    <property type="protein sequence ID" value="AOW05065.1"/>
    <property type="molecule type" value="Genomic_DNA"/>
</dbReference>
<reference evidence="4 5" key="1">
    <citation type="journal article" date="2016" name="PLoS ONE">
        <title>Sequence Assembly of Yarrowia lipolytica Strain W29/CLIB89 Shows Transposable Element Diversity.</title>
        <authorList>
            <person name="Magnan C."/>
            <person name="Yu J."/>
            <person name="Chang I."/>
            <person name="Jahn E."/>
            <person name="Kanomata Y."/>
            <person name="Wu J."/>
            <person name="Zeller M."/>
            <person name="Oakes M."/>
            <person name="Baldi P."/>
            <person name="Sandmeyer S."/>
        </authorList>
    </citation>
    <scope>NUCLEOTIDE SEQUENCE [LARGE SCALE GENOMIC DNA]</scope>
    <source>
        <strain evidence="5">CLIB89(W29)</strain>
    </source>
</reference>
<dbReference type="PANTHER" id="PTHR10063:SF0">
    <property type="entry name" value="TUBERIN"/>
    <property type="match status" value="1"/>
</dbReference>
<feature type="compositionally biased region" description="Polar residues" evidence="2">
    <location>
        <begin position="9"/>
        <end position="20"/>
    </location>
</feature>
<dbReference type="PROSITE" id="PS50085">
    <property type="entry name" value="RAPGAP"/>
    <property type="match status" value="1"/>
</dbReference>
<dbReference type="GO" id="GO:0005096">
    <property type="term" value="F:GTPase activator activity"/>
    <property type="evidence" value="ECO:0007669"/>
    <property type="project" value="UniProtKB-KW"/>
</dbReference>
<dbReference type="InterPro" id="IPR035974">
    <property type="entry name" value="Rap/Ran-GAP_sf"/>
</dbReference>
<dbReference type="InterPro" id="IPR016024">
    <property type="entry name" value="ARM-type_fold"/>
</dbReference>
<evidence type="ECO:0000256" key="1">
    <source>
        <dbReference type="ARBA" id="ARBA00022468"/>
    </source>
</evidence>
<evidence type="ECO:0000256" key="2">
    <source>
        <dbReference type="SAM" id="MobiDB-lite"/>
    </source>
</evidence>
<dbReference type="GO" id="GO:0005634">
    <property type="term" value="C:nucleus"/>
    <property type="evidence" value="ECO:0007669"/>
    <property type="project" value="InterPro"/>
</dbReference>
<dbReference type="InterPro" id="IPR018515">
    <property type="entry name" value="Tuberin-type_domain"/>
</dbReference>
<dbReference type="GeneID" id="2912426"/>
<name>A0A1D8NHF3_YARLL</name>
<dbReference type="RefSeq" id="XP_503652.3">
    <property type="nucleotide sequence ID" value="XM_503652.3"/>
</dbReference>
<feature type="compositionally biased region" description="Basic and acidic residues" evidence="2">
    <location>
        <begin position="481"/>
        <end position="492"/>
    </location>
</feature>
<sequence>MDRRHSLPITPSNPVTQKSGLGSVFKSLTKGFKSSSSGAPQTRPTVVGGAADQEELMRVLATGTPDKKVEAAMALEHAVQTYSVSSIPEIWYAARDLTKTDQPTECRRSGLKLMIACIKQDESATGSRLAYFQSLIENSNLQDFDLQLEVLRVLTDNGKNVFDLYQSGYPFTHILSSWLKRLAAEAQDVRIGRIDDVTAASTGGKVTMNDNLQTLMKLLTSMLQHNFQMFNDDEVGAILGEVVTMCRRTSSKSDIEAALEMFNTVIQSGYVPIKSIPVVLDILCSTYVTIPDLEEAVGQSLTMLCSSHVGHATVEIMFRYLQDAGKNTSGQNAPNGNTLRGTVRFLRVLAENTPPELKLDITMGAVLGAYEDSLRLGSANHDLEVCQNVTELVRNQETCRKITYEDWDSDHSPYVIIARCAEQEMDDSATGNQSSMHRTGSITKTAGTGQGSTSLFDKKSAHFETRSRLSKRAGSIFSADSTKDGKENKEDSAAPAPEPSKLMLCIRDFVELVSSLERKADFTAPKEQTIQFYLEMAPFLNESSAARIVRHFEDSYLCSPFSSNWEANTELVLDFLEPYWPDGVRMLVLDFMDRLYTVSSEVNDRDMLNKLISMLSNTYRSSHLTTKVRSRLLTLLTDMSKSASFDVFNTMLRDITATGEAPAVELVYSLGRMFGQFMLIQPQKAQLVYTTLVKMLPTLRQQNSVDAYLEACRLFVRLRSTDDEYVYITNPVDMDGLSASFGRNYTGREEECDKPWHFPEDVKFLDGVERNKPCRKLMVGPPGQEPRNGVYSIDTSLWFSEILQVISKAQCDWEIYSFVLAHLGPQLSNLALFKWSHQDIKALRVALSEGISDRLPAALKIPKDISKPDIGVAIIRNISSFIGYGDLLSRTDEEYILQALVAGLSSWEKTAIPCIHALVLCCYEFPVSIRRFLPQIFTKFQTKITTLSSSPHILEFLLALSRMPSLTRSFTQDEYKRIFGMAFKYIQHANDLAKMSDGSKHQVNYDPTGPDTKSSTDATQFNGTVMSQYLLALAYNVIIAWFLKLDISKRHFLAKFIVRNLILADGNPADIDPQSLALLDLIQRFAFTDFDLQMPSMMGINAHLKDKKTSTKQWLYGTSVISIQTVLTTGETQYIVRRPTGTAIINVNPSDKMVPRQTQTEQSSEELFSPNYFLLQTLPTDVTADIPKPIALGTDPATTRAVSAIDRIPVVDFHKVGVMYMGPNQKEETEILANQTGSLHYRQFMSSLGTLTRLKDNKSIYTGGLDTEQNVDGEFAYCWRDKISQLVFHATTLMPPPLNPQDTAYASKKRHIGNDYVNVFFDESGLTFDFNTIKSQFNFINIVITPHSANFDKSHIFADTKDEPKTPADQPTRYYKVRAYRKAGVPAIFAACHLKIISEGSLPDFIRNLVLIASKFATIWYSDGQYVSNWRYRLQQIQQLKEKTVAQVEAAAAEKKNAATDSKDMAASFLEQLQGGGAPDDNDDDDDDNPSGPVFTEDEDTGNDLPLLKSLDFTSFLN</sequence>
<dbReference type="SUPFAM" id="SSF48371">
    <property type="entry name" value="ARM repeat"/>
    <property type="match status" value="1"/>
</dbReference>
<feature type="region of interest" description="Disordered" evidence="2">
    <location>
        <begin position="1"/>
        <end position="20"/>
    </location>
</feature>
<dbReference type="GO" id="GO:0033596">
    <property type="term" value="C:TSC1-TSC2 complex"/>
    <property type="evidence" value="ECO:0007669"/>
    <property type="project" value="TreeGrafter"/>
</dbReference>
<dbReference type="InterPro" id="IPR000331">
    <property type="entry name" value="Rap/Ran_GAP_dom"/>
</dbReference>
<dbReference type="Pfam" id="PF02145">
    <property type="entry name" value="Rap_GAP"/>
    <property type="match status" value="1"/>
</dbReference>
<feature type="compositionally biased region" description="Basic and acidic residues" evidence="2">
    <location>
        <begin position="456"/>
        <end position="467"/>
    </location>
</feature>
<dbReference type="PANTHER" id="PTHR10063">
    <property type="entry name" value="TUBERIN"/>
    <property type="match status" value="1"/>
</dbReference>
<protein>
    <recommendedName>
        <fullName evidence="3">Rap-GAP domain-containing protein</fullName>
    </recommendedName>
</protein>
<dbReference type="FunFam" id="3.40.50.11210:FF:000007">
    <property type="entry name" value="Tuberous sclerosis 2"/>
    <property type="match status" value="1"/>
</dbReference>
<feature type="region of interest" description="Disordered" evidence="2">
    <location>
        <begin position="426"/>
        <end position="497"/>
    </location>
</feature>
<evidence type="ECO:0000259" key="3">
    <source>
        <dbReference type="PROSITE" id="PS50085"/>
    </source>
</evidence>
<feature type="domain" description="Rap-GAP" evidence="3">
    <location>
        <begin position="1202"/>
        <end position="1452"/>
    </location>
</feature>
<dbReference type="Gene3D" id="3.40.50.11210">
    <property type="entry name" value="Rap/Ran-GAP"/>
    <property type="match status" value="1"/>
</dbReference>
<dbReference type="Pfam" id="PF03542">
    <property type="entry name" value="Tuberin"/>
    <property type="match status" value="1"/>
</dbReference>
<accession>A0A1D8NHF3</accession>
<dbReference type="InterPro" id="IPR024584">
    <property type="entry name" value="Tuberin_N"/>
</dbReference>
<dbReference type="VEuPathDB" id="FungiDB:YALI0_E07095g"/>
<dbReference type="OMA" id="ATRFLMN"/>
<dbReference type="eggNOG" id="KOG3687">
    <property type="taxonomic scope" value="Eukaryota"/>
</dbReference>
<keyword evidence="1" id="KW-0343">GTPase activation</keyword>
<feature type="compositionally biased region" description="Acidic residues" evidence="2">
    <location>
        <begin position="1480"/>
        <end position="1489"/>
    </location>
</feature>
<evidence type="ECO:0000313" key="5">
    <source>
        <dbReference type="Proteomes" id="UP000182444"/>
    </source>
</evidence>